<evidence type="ECO:0000313" key="1">
    <source>
        <dbReference type="EMBL" id="MPM83097.1"/>
    </source>
</evidence>
<dbReference type="SUPFAM" id="SSF63825">
    <property type="entry name" value="YWTD domain"/>
    <property type="match status" value="1"/>
</dbReference>
<accession>A0A645D1K5</accession>
<dbReference type="Gene3D" id="2.130.10.10">
    <property type="entry name" value="YVTN repeat-like/Quinoprotein amine dehydrogenase"/>
    <property type="match status" value="1"/>
</dbReference>
<dbReference type="InterPro" id="IPR015943">
    <property type="entry name" value="WD40/YVTN_repeat-like_dom_sf"/>
</dbReference>
<protein>
    <submittedName>
        <fullName evidence="1">Uncharacterized protein</fullName>
    </submittedName>
</protein>
<proteinExistence type="predicted"/>
<name>A0A645D1K5_9ZZZZ</name>
<organism evidence="1">
    <name type="scientific">bioreactor metagenome</name>
    <dbReference type="NCBI Taxonomy" id="1076179"/>
    <lineage>
        <taxon>unclassified sequences</taxon>
        <taxon>metagenomes</taxon>
        <taxon>ecological metagenomes</taxon>
    </lineage>
</organism>
<reference evidence="1" key="1">
    <citation type="submission" date="2019-08" db="EMBL/GenBank/DDBJ databases">
        <authorList>
            <person name="Kucharzyk K."/>
            <person name="Murdoch R.W."/>
            <person name="Higgins S."/>
            <person name="Loffler F."/>
        </authorList>
    </citation>
    <scope>NUCLEOTIDE SEQUENCE</scope>
</reference>
<sequence>MSGWSAIEQAAKETDFDALLKHVRVLRHFNYDRICKNRTGNFYGGIAERLFDRNGDFRNDSAEKLFFAANKAFDIETRNYSDFSGSASSGALRLLGAARSGSETLLLFRNRGGRTLAMGFLRDDGTCPALHETPVKDDMFDGKDDIIARRSGPVAFDGDSVVIADTAGTLHVFDRRSATWTSIGEAAPAPVTSITLGFRRIWMLCGGFTHKAPFSAMISCAFDGSDRQTHFSTARAARRNELDGMKIIWLDSLTVVGRSLFFIVTGDQTAIFRYSPESGEFSRVVTFPFSGSYIDRLWEQDGALYCFTYGHGERIYRIDPAAKKAEWLFNQTGGRYKFDAPDARPATMRGGSQMNLPWIFKDGMLYSANYTPGVIDLADPKASPLLLLPGCAYVFDAGDAVLYLGGSRCFFVRKKGGTPVEP</sequence>
<dbReference type="AlphaFoldDB" id="A0A645D1K5"/>
<dbReference type="EMBL" id="VSSQ01031985">
    <property type="protein sequence ID" value="MPM83097.1"/>
    <property type="molecule type" value="Genomic_DNA"/>
</dbReference>
<comment type="caution">
    <text evidence="1">The sequence shown here is derived from an EMBL/GenBank/DDBJ whole genome shotgun (WGS) entry which is preliminary data.</text>
</comment>
<gene>
    <name evidence="1" type="ORF">SDC9_130160</name>
</gene>